<dbReference type="EMBL" id="LGVV01000043">
    <property type="protein sequence ID" value="KNX40695.1"/>
    <property type="molecule type" value="Genomic_DNA"/>
</dbReference>
<feature type="compositionally biased region" description="Basic residues" evidence="1">
    <location>
        <begin position="133"/>
        <end position="145"/>
    </location>
</feature>
<sequence length="145" mass="15397">MLTLDLTNTPRWHDLVPGVRAELRPLTTALMVGTRSDPAVEAVPVDASDEERAVAFAKALARRAVLTWEGIGDADGNPIDPSPEAVDALLDIWPIFEAFQLTYVSKGLLLDQEKNVSASSPSGPSAGASATAKRAKRPAKPARRG</sequence>
<keyword evidence="3" id="KW-1185">Reference proteome</keyword>
<dbReference type="Proteomes" id="UP000037046">
    <property type="component" value="Unassembled WGS sequence"/>
</dbReference>
<evidence type="ECO:0008006" key="4">
    <source>
        <dbReference type="Google" id="ProtNLM"/>
    </source>
</evidence>
<organism evidence="2 3">
    <name type="scientific">Roseovarius tolerans</name>
    <dbReference type="NCBI Taxonomy" id="74031"/>
    <lineage>
        <taxon>Bacteria</taxon>
        <taxon>Pseudomonadati</taxon>
        <taxon>Pseudomonadota</taxon>
        <taxon>Alphaproteobacteria</taxon>
        <taxon>Rhodobacterales</taxon>
        <taxon>Roseobacteraceae</taxon>
        <taxon>Roseovarius</taxon>
    </lineage>
</organism>
<dbReference type="RefSeq" id="WP_050663614.1">
    <property type="nucleotide sequence ID" value="NZ_CP118494.1"/>
</dbReference>
<dbReference type="PATRIC" id="fig|74031.6.peg.2813"/>
<dbReference type="AlphaFoldDB" id="A0A0L6CSP9"/>
<proteinExistence type="predicted"/>
<gene>
    <name evidence="2" type="ORF">ROTO_27630</name>
</gene>
<feature type="compositionally biased region" description="Low complexity" evidence="1">
    <location>
        <begin position="117"/>
        <end position="132"/>
    </location>
</feature>
<protein>
    <recommendedName>
        <fullName evidence="4">Tail assembly chaperone</fullName>
    </recommendedName>
</protein>
<dbReference type="OrthoDB" id="7585945at2"/>
<feature type="region of interest" description="Disordered" evidence="1">
    <location>
        <begin position="114"/>
        <end position="145"/>
    </location>
</feature>
<accession>A0A0L6CSP9</accession>
<evidence type="ECO:0000313" key="2">
    <source>
        <dbReference type="EMBL" id="KNX40695.1"/>
    </source>
</evidence>
<comment type="caution">
    <text evidence="2">The sequence shown here is derived from an EMBL/GenBank/DDBJ whole genome shotgun (WGS) entry which is preliminary data.</text>
</comment>
<reference evidence="3" key="1">
    <citation type="submission" date="2015-07" db="EMBL/GenBank/DDBJ databases">
        <title>Draft Genome Sequence of Roseovarius tolerans EL-164, a producer of N-Acylated Alanine Methyl Esters (NAMEs).</title>
        <authorList>
            <person name="Voget S."/>
            <person name="Bruns H."/>
            <person name="Wagner-Doebler I."/>
            <person name="Schulz S."/>
            <person name="Daniel R."/>
        </authorList>
    </citation>
    <scope>NUCLEOTIDE SEQUENCE [LARGE SCALE GENOMIC DNA]</scope>
    <source>
        <strain evidence="3">EL-164</strain>
    </source>
</reference>
<evidence type="ECO:0000313" key="3">
    <source>
        <dbReference type="Proteomes" id="UP000037046"/>
    </source>
</evidence>
<evidence type="ECO:0000256" key="1">
    <source>
        <dbReference type="SAM" id="MobiDB-lite"/>
    </source>
</evidence>
<name>A0A0L6CSP9_9RHOB</name>